<dbReference type="GO" id="GO:0003700">
    <property type="term" value="F:DNA-binding transcription factor activity"/>
    <property type="evidence" value="ECO:0007669"/>
    <property type="project" value="InterPro"/>
</dbReference>
<dbReference type="InterPro" id="IPR000847">
    <property type="entry name" value="LysR_HTH_N"/>
</dbReference>
<dbReference type="PANTHER" id="PTHR30537">
    <property type="entry name" value="HTH-TYPE TRANSCRIPTIONAL REGULATOR"/>
    <property type="match status" value="1"/>
</dbReference>
<evidence type="ECO:0000256" key="1">
    <source>
        <dbReference type="ARBA" id="ARBA00009437"/>
    </source>
</evidence>
<evidence type="ECO:0000256" key="3">
    <source>
        <dbReference type="ARBA" id="ARBA00023125"/>
    </source>
</evidence>
<evidence type="ECO:0000313" key="6">
    <source>
        <dbReference type="EMBL" id="AQV96599.1"/>
    </source>
</evidence>
<protein>
    <recommendedName>
        <fullName evidence="5">HTH lysR-type domain-containing protein</fullName>
    </recommendedName>
</protein>
<dbReference type="EMBL" id="CP017758">
    <property type="protein sequence ID" value="AQV96599.1"/>
    <property type="molecule type" value="Genomic_DNA"/>
</dbReference>
<dbReference type="SUPFAM" id="SSF46785">
    <property type="entry name" value="Winged helix' DNA-binding domain"/>
    <property type="match status" value="1"/>
</dbReference>
<dbReference type="Proteomes" id="UP000189627">
    <property type="component" value="Chromosome 2"/>
</dbReference>
<dbReference type="PRINTS" id="PR00039">
    <property type="entry name" value="HTHLYSR"/>
</dbReference>
<dbReference type="InterPro" id="IPR005119">
    <property type="entry name" value="LysR_subst-bd"/>
</dbReference>
<dbReference type="KEGG" id="cuh:BJN34_22295"/>
<dbReference type="CDD" id="cd08432">
    <property type="entry name" value="PBP2_GcdR_TrpI_HvrB_AmpR_like"/>
    <property type="match status" value="1"/>
</dbReference>
<dbReference type="Gene3D" id="3.40.190.10">
    <property type="entry name" value="Periplasmic binding protein-like II"/>
    <property type="match status" value="2"/>
</dbReference>
<evidence type="ECO:0000256" key="4">
    <source>
        <dbReference type="ARBA" id="ARBA00023163"/>
    </source>
</evidence>
<dbReference type="AlphaFoldDB" id="A0A1U9UVL3"/>
<dbReference type="InterPro" id="IPR036390">
    <property type="entry name" value="WH_DNA-bd_sf"/>
</dbReference>
<dbReference type="RefSeq" id="WP_078199057.1">
    <property type="nucleotide sequence ID" value="NZ_CP017758.1"/>
</dbReference>
<reference evidence="7" key="1">
    <citation type="submission" date="2017-02" db="EMBL/GenBank/DDBJ databases">
        <title>Complete genome sequence of Cupriavidus necator strain NH9, a 3-chlorobenzoate degrader.</title>
        <authorList>
            <person name="Moriuchi R."/>
            <person name="Dohra H."/>
            <person name="Ogawa N."/>
        </authorList>
    </citation>
    <scope>NUCLEOTIDE SEQUENCE [LARGE SCALE GENOMIC DNA]</scope>
    <source>
        <strain evidence="7">NH9</strain>
    </source>
</reference>
<gene>
    <name evidence="6" type="ORF">BJN34_22295</name>
</gene>
<sequence length="329" mass="36495">MRRLPPLIALLYFEAAARTRSFARAAKELHVTPAAVSHQVKALEEYLGVELFLRHNRTVSLTPVAVAALPLLQQGFEALSDAVEQMRRDGNSQWGITVCAEPLFATKWLVPRLHHFYERCPEVEVRIQASIGSIDSETVNPPDAAGFLRTGIDLSIRLGHGIYPDLHVQKLLDVQLKPFCSPELAQEIATSPDRLMDGPLLCDTSTSRATEKFGWSEWSGAASIQEPASLKERRFGNALLALEAAIAGQGILLMDGRFVQPEIASGLLVAPVKYALDCPYSYYFTCPQRSLDRPVVRSFRDWVFEEMAGSRGDMRRCSGKVEANQRAEA</sequence>
<dbReference type="OrthoDB" id="8683153at2"/>
<accession>A0A1U9UVL3</accession>
<dbReference type="Pfam" id="PF00126">
    <property type="entry name" value="HTH_1"/>
    <property type="match status" value="1"/>
</dbReference>
<name>A0A1U9UVL3_CUPNE</name>
<comment type="similarity">
    <text evidence="1">Belongs to the LysR transcriptional regulatory family.</text>
</comment>
<dbReference type="PANTHER" id="PTHR30537:SF26">
    <property type="entry name" value="GLYCINE CLEAVAGE SYSTEM TRANSCRIPTIONAL ACTIVATOR"/>
    <property type="match status" value="1"/>
</dbReference>
<keyword evidence="3" id="KW-0238">DNA-binding</keyword>
<organism evidence="6 7">
    <name type="scientific">Cupriavidus necator</name>
    <name type="common">Alcaligenes eutrophus</name>
    <name type="synonym">Ralstonia eutropha</name>
    <dbReference type="NCBI Taxonomy" id="106590"/>
    <lineage>
        <taxon>Bacteria</taxon>
        <taxon>Pseudomonadati</taxon>
        <taxon>Pseudomonadota</taxon>
        <taxon>Betaproteobacteria</taxon>
        <taxon>Burkholderiales</taxon>
        <taxon>Burkholderiaceae</taxon>
        <taxon>Cupriavidus</taxon>
    </lineage>
</organism>
<keyword evidence="4" id="KW-0804">Transcription</keyword>
<dbReference type="InterPro" id="IPR058163">
    <property type="entry name" value="LysR-type_TF_proteobact-type"/>
</dbReference>
<proteinExistence type="inferred from homology"/>
<dbReference type="GO" id="GO:0006351">
    <property type="term" value="P:DNA-templated transcription"/>
    <property type="evidence" value="ECO:0007669"/>
    <property type="project" value="TreeGrafter"/>
</dbReference>
<dbReference type="GO" id="GO:0043565">
    <property type="term" value="F:sequence-specific DNA binding"/>
    <property type="evidence" value="ECO:0007669"/>
    <property type="project" value="TreeGrafter"/>
</dbReference>
<dbReference type="Pfam" id="PF03466">
    <property type="entry name" value="LysR_substrate"/>
    <property type="match status" value="1"/>
</dbReference>
<evidence type="ECO:0000313" key="7">
    <source>
        <dbReference type="Proteomes" id="UP000189627"/>
    </source>
</evidence>
<dbReference type="PROSITE" id="PS50931">
    <property type="entry name" value="HTH_LYSR"/>
    <property type="match status" value="1"/>
</dbReference>
<keyword evidence="2" id="KW-0805">Transcription regulation</keyword>
<dbReference type="Gene3D" id="1.10.10.10">
    <property type="entry name" value="Winged helix-like DNA-binding domain superfamily/Winged helix DNA-binding domain"/>
    <property type="match status" value="1"/>
</dbReference>
<evidence type="ECO:0000259" key="5">
    <source>
        <dbReference type="PROSITE" id="PS50931"/>
    </source>
</evidence>
<evidence type="ECO:0000256" key="2">
    <source>
        <dbReference type="ARBA" id="ARBA00023015"/>
    </source>
</evidence>
<dbReference type="SUPFAM" id="SSF53850">
    <property type="entry name" value="Periplasmic binding protein-like II"/>
    <property type="match status" value="1"/>
</dbReference>
<dbReference type="InterPro" id="IPR036388">
    <property type="entry name" value="WH-like_DNA-bd_sf"/>
</dbReference>
<feature type="domain" description="HTH lysR-type" evidence="5">
    <location>
        <begin position="5"/>
        <end position="62"/>
    </location>
</feature>